<feature type="compositionally biased region" description="Basic and acidic residues" evidence="6">
    <location>
        <begin position="188"/>
        <end position="203"/>
    </location>
</feature>
<dbReference type="EMBL" id="CP031165">
    <property type="protein sequence ID" value="AXV09122.1"/>
    <property type="molecule type" value="Genomic_DNA"/>
</dbReference>
<comment type="similarity">
    <text evidence="1 4 5">Belongs to the bacterial ribosomal protein bL17 family.</text>
</comment>
<evidence type="ECO:0000256" key="3">
    <source>
        <dbReference type="ARBA" id="ARBA00023274"/>
    </source>
</evidence>
<dbReference type="PANTHER" id="PTHR14413">
    <property type="entry name" value="RIBOSOMAL PROTEIN L17"/>
    <property type="match status" value="1"/>
</dbReference>
<dbReference type="FunFam" id="3.90.1030.10:FF:000001">
    <property type="entry name" value="50S ribosomal protein L17"/>
    <property type="match status" value="1"/>
</dbReference>
<dbReference type="NCBIfam" id="TIGR00059">
    <property type="entry name" value="L17"/>
    <property type="match status" value="1"/>
</dbReference>
<keyword evidence="2 4" id="KW-0689">Ribosomal protein</keyword>
<accession>A0A346Y3S5</accession>
<evidence type="ECO:0000313" key="8">
    <source>
        <dbReference type="Proteomes" id="UP000264006"/>
    </source>
</evidence>
<dbReference type="KEGG" id="euz:DVS28_a4457"/>
<dbReference type="PANTHER" id="PTHR14413:SF16">
    <property type="entry name" value="LARGE RIBOSOMAL SUBUNIT PROTEIN BL17M"/>
    <property type="match status" value="1"/>
</dbReference>
<comment type="subunit">
    <text evidence="4">Part of the 50S ribosomal subunit. Contacts protein L32.</text>
</comment>
<keyword evidence="8" id="KW-1185">Reference proteome</keyword>
<sequence>MPTPKKGTRLGGGAKHHNMMMSNLATELFRHGRITTTKTKAKTVQPLAEKMITFAKRGDLHARRQVLTVIRDKDVVHKLFADIGPAAAERSGGYTRVIKIGPRKGDGAEMAMIELVDILESDDGESSLTEAPARRWSLRRRRNNLSKTAREREQAIMAAEDSGDFGDDYAAPAAEQDDTADESVDAGRITERALAREEGARAEDETEVSPEEVDARLAESDADDAEVTEDDTASDAADKAADEEE</sequence>
<dbReference type="AlphaFoldDB" id="A0A346Y3S5"/>
<evidence type="ECO:0000256" key="5">
    <source>
        <dbReference type="RuleBase" id="RU000660"/>
    </source>
</evidence>
<gene>
    <name evidence="4" type="primary">rplQ</name>
    <name evidence="7" type="ORF">DVS28_a4457</name>
</gene>
<reference evidence="7 8" key="1">
    <citation type="submission" date="2018-09" db="EMBL/GenBank/DDBJ databases">
        <title>Complete genome sequence of Euzebya sp. DY32-46 isolated from seawater of Pacific Ocean.</title>
        <authorList>
            <person name="Xu L."/>
            <person name="Wu Y.-H."/>
            <person name="Xu X.-W."/>
        </authorList>
    </citation>
    <scope>NUCLEOTIDE SEQUENCE [LARGE SCALE GENOMIC DNA]</scope>
    <source>
        <strain evidence="7 8">DY32-46</strain>
    </source>
</reference>
<feature type="compositionally biased region" description="Basic and acidic residues" evidence="6">
    <location>
        <begin position="236"/>
        <end position="245"/>
    </location>
</feature>
<organism evidence="7 8">
    <name type="scientific">Euzebya pacifica</name>
    <dbReference type="NCBI Taxonomy" id="1608957"/>
    <lineage>
        <taxon>Bacteria</taxon>
        <taxon>Bacillati</taxon>
        <taxon>Actinomycetota</taxon>
        <taxon>Nitriliruptoria</taxon>
        <taxon>Euzebyales</taxon>
    </lineage>
</organism>
<dbReference type="SUPFAM" id="SSF64263">
    <property type="entry name" value="Prokaryotic ribosomal protein L17"/>
    <property type="match status" value="1"/>
</dbReference>
<dbReference type="Proteomes" id="UP000264006">
    <property type="component" value="Chromosome"/>
</dbReference>
<dbReference type="Gene3D" id="3.90.1030.10">
    <property type="entry name" value="Ribosomal protein L17"/>
    <property type="match status" value="1"/>
</dbReference>
<protein>
    <recommendedName>
        <fullName evidence="4">Large ribosomal subunit protein bL17</fullName>
    </recommendedName>
</protein>
<dbReference type="Pfam" id="PF01196">
    <property type="entry name" value="Ribosomal_L17"/>
    <property type="match status" value="1"/>
</dbReference>
<keyword evidence="3 4" id="KW-0687">Ribonucleoprotein</keyword>
<dbReference type="PROSITE" id="PS01167">
    <property type="entry name" value="RIBOSOMAL_L17"/>
    <property type="match status" value="1"/>
</dbReference>
<dbReference type="GO" id="GO:0022625">
    <property type="term" value="C:cytosolic large ribosomal subunit"/>
    <property type="evidence" value="ECO:0007669"/>
    <property type="project" value="TreeGrafter"/>
</dbReference>
<dbReference type="OrthoDB" id="9809073at2"/>
<feature type="region of interest" description="Disordered" evidence="6">
    <location>
        <begin position="159"/>
        <end position="245"/>
    </location>
</feature>
<dbReference type="HAMAP" id="MF_01368">
    <property type="entry name" value="Ribosomal_bL17"/>
    <property type="match status" value="1"/>
</dbReference>
<feature type="compositionally biased region" description="Acidic residues" evidence="6">
    <location>
        <begin position="220"/>
        <end position="233"/>
    </location>
</feature>
<dbReference type="GO" id="GO:0003735">
    <property type="term" value="F:structural constituent of ribosome"/>
    <property type="evidence" value="ECO:0007669"/>
    <property type="project" value="InterPro"/>
</dbReference>
<evidence type="ECO:0000313" key="7">
    <source>
        <dbReference type="EMBL" id="AXV09122.1"/>
    </source>
</evidence>
<name>A0A346Y3S5_9ACTN</name>
<evidence type="ECO:0000256" key="2">
    <source>
        <dbReference type="ARBA" id="ARBA00022980"/>
    </source>
</evidence>
<evidence type="ECO:0000256" key="6">
    <source>
        <dbReference type="SAM" id="MobiDB-lite"/>
    </source>
</evidence>
<dbReference type="InterPro" id="IPR036373">
    <property type="entry name" value="Ribosomal_bL17_sf"/>
</dbReference>
<evidence type="ECO:0000256" key="1">
    <source>
        <dbReference type="ARBA" id="ARBA00008777"/>
    </source>
</evidence>
<dbReference type="GO" id="GO:0006412">
    <property type="term" value="P:translation"/>
    <property type="evidence" value="ECO:0007669"/>
    <property type="project" value="UniProtKB-UniRule"/>
</dbReference>
<dbReference type="InterPro" id="IPR047859">
    <property type="entry name" value="Ribosomal_bL17_CS"/>
</dbReference>
<dbReference type="InterPro" id="IPR000456">
    <property type="entry name" value="Ribosomal_bL17"/>
</dbReference>
<proteinExistence type="inferred from homology"/>
<feature type="compositionally biased region" description="Acidic residues" evidence="6">
    <location>
        <begin position="175"/>
        <end position="184"/>
    </location>
</feature>
<dbReference type="RefSeq" id="WP_114593360.1">
    <property type="nucleotide sequence ID" value="NZ_CAXIBR010000021.1"/>
</dbReference>
<evidence type="ECO:0000256" key="4">
    <source>
        <dbReference type="HAMAP-Rule" id="MF_01368"/>
    </source>
</evidence>